<keyword evidence="2" id="KW-1185">Reference proteome</keyword>
<organism evidence="1 2">
    <name type="scientific">Paenibacillus contaminans</name>
    <dbReference type="NCBI Taxonomy" id="450362"/>
    <lineage>
        <taxon>Bacteria</taxon>
        <taxon>Bacillati</taxon>
        <taxon>Bacillota</taxon>
        <taxon>Bacilli</taxon>
        <taxon>Bacillales</taxon>
        <taxon>Paenibacillaceae</taxon>
        <taxon>Paenibacillus</taxon>
    </lineage>
</organism>
<accession>A0A329M9Q5</accession>
<comment type="caution">
    <text evidence="1">The sequence shown here is derived from an EMBL/GenBank/DDBJ whole genome shotgun (WGS) entry which is preliminary data.</text>
</comment>
<proteinExistence type="predicted"/>
<dbReference type="GO" id="GO:0016706">
    <property type="term" value="F:2-oxoglutarate-dependent dioxygenase activity"/>
    <property type="evidence" value="ECO:0007669"/>
    <property type="project" value="UniProtKB-ARBA"/>
</dbReference>
<dbReference type="Pfam" id="PF05721">
    <property type="entry name" value="PhyH"/>
    <property type="match status" value="1"/>
</dbReference>
<evidence type="ECO:0000313" key="1">
    <source>
        <dbReference type="EMBL" id="RAV16711.1"/>
    </source>
</evidence>
<sequence>MERKDRTMNKSMYGEFEVSNELLHNIPALRNRLKEKGYLFFRELLDKEALLNIRRDMLSLAAKHDLIKEGTSLLDGIFSGRETELKKNFETSRLYREILDLESFNAFGRNPILSLLYSGLLQAETLEHRRRIGRITFPGSFAQTTPSHQDLFYIKGTQETYTNWIPTSACPSELGGLAVLEGSNHLNVLQHVRMSGTGGNGIPDDVLEQSGLRWLTTDFQLGDLLLFHSMTVHKALHNVTEDRLRVSLEYRIQRKDDEIDPSSMALHMQGSFAPDAKTAAG</sequence>
<reference evidence="1 2" key="1">
    <citation type="journal article" date="2009" name="Int. J. Syst. Evol. Microbiol.">
        <title>Paenibacillus contaminans sp. nov., isolated from a contaminated laboratory plate.</title>
        <authorList>
            <person name="Chou J.H."/>
            <person name="Lee J.H."/>
            <person name="Lin M.C."/>
            <person name="Chang P.S."/>
            <person name="Arun A.B."/>
            <person name="Young C.C."/>
            <person name="Chen W.M."/>
        </authorList>
    </citation>
    <scope>NUCLEOTIDE SEQUENCE [LARGE SCALE GENOMIC DNA]</scope>
    <source>
        <strain evidence="1 2">CKOBP-6</strain>
    </source>
</reference>
<dbReference type="Proteomes" id="UP000250369">
    <property type="component" value="Unassembled WGS sequence"/>
</dbReference>
<dbReference type="InterPro" id="IPR008775">
    <property type="entry name" value="Phytyl_CoA_dOase-like"/>
</dbReference>
<dbReference type="Gene3D" id="2.60.120.620">
    <property type="entry name" value="q2cbj1_9rhob like domain"/>
    <property type="match status" value="1"/>
</dbReference>
<dbReference type="SUPFAM" id="SSF51197">
    <property type="entry name" value="Clavaminate synthase-like"/>
    <property type="match status" value="1"/>
</dbReference>
<dbReference type="PANTHER" id="PTHR40128">
    <property type="entry name" value="EXPRESSED PROTEIN"/>
    <property type="match status" value="1"/>
</dbReference>
<keyword evidence="1" id="KW-0560">Oxidoreductase</keyword>
<dbReference type="PANTHER" id="PTHR40128:SF1">
    <property type="entry name" value="PHYTANOYL-COA HYDROXYLASE"/>
    <property type="match status" value="1"/>
</dbReference>
<dbReference type="EMBL" id="QMFB01000020">
    <property type="protein sequence ID" value="RAV16711.1"/>
    <property type="molecule type" value="Genomic_DNA"/>
</dbReference>
<gene>
    <name evidence="1" type="ORF">DQG23_28150</name>
</gene>
<protein>
    <submittedName>
        <fullName evidence="1">Phytanoyl-CoA dioxygenase</fullName>
    </submittedName>
</protein>
<dbReference type="AlphaFoldDB" id="A0A329M9Q5"/>
<keyword evidence="1" id="KW-0223">Dioxygenase</keyword>
<name>A0A329M9Q5_9BACL</name>
<evidence type="ECO:0000313" key="2">
    <source>
        <dbReference type="Proteomes" id="UP000250369"/>
    </source>
</evidence>